<organism evidence="1">
    <name type="scientific">marine metagenome</name>
    <dbReference type="NCBI Taxonomy" id="408172"/>
    <lineage>
        <taxon>unclassified sequences</taxon>
        <taxon>metagenomes</taxon>
        <taxon>ecological metagenomes</taxon>
    </lineage>
</organism>
<sequence>MPKAQRPFEVVAVFCLEFRGMDVRHEGVGAGSAVGSFS</sequence>
<gene>
    <name evidence="1" type="ORF">METZ01_LOCUS410335</name>
</gene>
<protein>
    <submittedName>
        <fullName evidence="1">Uncharacterized protein</fullName>
    </submittedName>
</protein>
<reference evidence="1" key="1">
    <citation type="submission" date="2018-05" db="EMBL/GenBank/DDBJ databases">
        <authorList>
            <person name="Lanie J.A."/>
            <person name="Ng W.-L."/>
            <person name="Kazmierczak K.M."/>
            <person name="Andrzejewski T.M."/>
            <person name="Davidsen T.M."/>
            <person name="Wayne K.J."/>
            <person name="Tettelin H."/>
            <person name="Glass J.I."/>
            <person name="Rusch D."/>
            <person name="Podicherti R."/>
            <person name="Tsui H.-C.T."/>
            <person name="Winkler M.E."/>
        </authorList>
    </citation>
    <scope>NUCLEOTIDE SEQUENCE</scope>
</reference>
<name>A0A382WHC4_9ZZZZ</name>
<dbReference type="EMBL" id="UINC01159411">
    <property type="protein sequence ID" value="SVD57481.1"/>
    <property type="molecule type" value="Genomic_DNA"/>
</dbReference>
<evidence type="ECO:0000313" key="1">
    <source>
        <dbReference type="EMBL" id="SVD57481.1"/>
    </source>
</evidence>
<proteinExistence type="predicted"/>
<dbReference type="AlphaFoldDB" id="A0A382WHC4"/>
<accession>A0A382WHC4</accession>